<evidence type="ECO:0000256" key="1">
    <source>
        <dbReference type="ARBA" id="ARBA00004651"/>
    </source>
</evidence>
<evidence type="ECO:0000256" key="7">
    <source>
        <dbReference type="ARBA" id="ARBA00023136"/>
    </source>
</evidence>
<feature type="region of interest" description="Disordered" evidence="8">
    <location>
        <begin position="483"/>
        <end position="533"/>
    </location>
</feature>
<keyword evidence="4" id="KW-1003">Cell membrane</keyword>
<proteinExistence type="inferred from homology"/>
<keyword evidence="5 9" id="KW-0812">Transmembrane</keyword>
<feature type="transmembrane region" description="Helical" evidence="9">
    <location>
        <begin position="315"/>
        <end position="334"/>
    </location>
</feature>
<dbReference type="EMBL" id="JACRSX010000003">
    <property type="protein sequence ID" value="MBC8561699.1"/>
    <property type="molecule type" value="Genomic_DNA"/>
</dbReference>
<comment type="similarity">
    <text evidence="2">Belongs to the autoinducer-2 exporter (AI-2E) (TC 2.A.86) family.</text>
</comment>
<evidence type="ECO:0000256" key="6">
    <source>
        <dbReference type="ARBA" id="ARBA00022989"/>
    </source>
</evidence>
<keyword evidence="7 9" id="KW-0472">Membrane</keyword>
<evidence type="ECO:0000256" key="2">
    <source>
        <dbReference type="ARBA" id="ARBA00009773"/>
    </source>
</evidence>
<evidence type="ECO:0000256" key="4">
    <source>
        <dbReference type="ARBA" id="ARBA00022475"/>
    </source>
</evidence>
<keyword evidence="6 9" id="KW-1133">Transmembrane helix</keyword>
<evidence type="ECO:0000256" key="3">
    <source>
        <dbReference type="ARBA" id="ARBA00022448"/>
    </source>
</evidence>
<evidence type="ECO:0000256" key="8">
    <source>
        <dbReference type="SAM" id="MobiDB-lite"/>
    </source>
</evidence>
<feature type="transmembrane region" description="Helical" evidence="9">
    <location>
        <begin position="123"/>
        <end position="145"/>
    </location>
</feature>
<dbReference type="Pfam" id="PF01594">
    <property type="entry name" value="AI-2E_transport"/>
    <property type="match status" value="1"/>
</dbReference>
<dbReference type="InterPro" id="IPR002549">
    <property type="entry name" value="AI-2E-like"/>
</dbReference>
<name>A0ABR7MZL8_9FIRM</name>
<dbReference type="PANTHER" id="PTHR21716:SF53">
    <property type="entry name" value="PERMEASE PERM-RELATED"/>
    <property type="match status" value="1"/>
</dbReference>
<feature type="transmembrane region" description="Helical" evidence="9">
    <location>
        <begin position="341"/>
        <end position="362"/>
    </location>
</feature>
<comment type="caution">
    <text evidence="10">The sequence shown here is derived from an EMBL/GenBank/DDBJ whole genome shotgun (WGS) entry which is preliminary data.</text>
</comment>
<organism evidence="10 11">
    <name type="scientific">Jutongia huaianensis</name>
    <dbReference type="NCBI Taxonomy" id="2763668"/>
    <lineage>
        <taxon>Bacteria</taxon>
        <taxon>Bacillati</taxon>
        <taxon>Bacillota</taxon>
        <taxon>Clostridia</taxon>
        <taxon>Lachnospirales</taxon>
        <taxon>Lachnospiraceae</taxon>
        <taxon>Jutongia</taxon>
    </lineage>
</organism>
<feature type="compositionally biased region" description="Basic and acidic residues" evidence="8">
    <location>
        <begin position="518"/>
        <end position="533"/>
    </location>
</feature>
<evidence type="ECO:0000256" key="9">
    <source>
        <dbReference type="SAM" id="Phobius"/>
    </source>
</evidence>
<protein>
    <submittedName>
        <fullName evidence="10">AI-2E family transporter</fullName>
    </submittedName>
</protein>
<feature type="transmembrane region" description="Helical" evidence="9">
    <location>
        <begin position="77"/>
        <end position="102"/>
    </location>
</feature>
<dbReference type="Proteomes" id="UP000606193">
    <property type="component" value="Unassembled WGS sequence"/>
</dbReference>
<keyword evidence="11" id="KW-1185">Reference proteome</keyword>
<evidence type="ECO:0000313" key="11">
    <source>
        <dbReference type="Proteomes" id="UP000606193"/>
    </source>
</evidence>
<comment type="subcellular location">
    <subcellularLocation>
        <location evidence="1">Cell membrane</location>
        <topology evidence="1">Multi-pass membrane protein</topology>
    </subcellularLocation>
</comment>
<evidence type="ECO:0000256" key="5">
    <source>
        <dbReference type="ARBA" id="ARBA00022692"/>
    </source>
</evidence>
<gene>
    <name evidence="10" type="ORF">H8704_03475</name>
</gene>
<accession>A0ABR7MZL8</accession>
<feature type="transmembrane region" description="Helical" evidence="9">
    <location>
        <begin position="221"/>
        <end position="248"/>
    </location>
</feature>
<feature type="transmembrane region" description="Helical" evidence="9">
    <location>
        <begin position="36"/>
        <end position="57"/>
    </location>
</feature>
<keyword evidence="3" id="KW-0813">Transport</keyword>
<reference evidence="10 11" key="1">
    <citation type="submission" date="2020-08" db="EMBL/GenBank/DDBJ databases">
        <title>Genome public.</title>
        <authorList>
            <person name="Liu C."/>
            <person name="Sun Q."/>
        </authorList>
    </citation>
    <scope>NUCLEOTIDE SEQUENCE [LARGE SCALE GENOMIC DNA]</scope>
    <source>
        <strain evidence="10 11">NSJ-37</strain>
    </source>
</reference>
<dbReference type="PANTHER" id="PTHR21716">
    <property type="entry name" value="TRANSMEMBRANE PROTEIN"/>
    <property type="match status" value="1"/>
</dbReference>
<sequence length="533" mass="60418">MEKKQKDDVLETEIEEIFHPDFIEKKPKSKKRFRGLLGHWFGLLLVIIISIIIFYCLTNLSYIWKAAAALVKLLMPVIYGLVIAYLLNPLMVFYSNCFYKLFGRKIPEEDERRQRRYRKFTKAVSIVLAMITGFLIITVLLWLLIPQVVNSIVTLVNTLPDQAQDYYHKVSKWVMDNPYLANQFQDALLHVTDSLDEWIQKDLFPWLQTGLLPNVNSLASMFASGVFSVLGVLYNLMIGCIVAVYLLLGKDRFLAQAKKLIYAVFGKKQADVILHYGRMTNDTFSGFIVGKIVDSAIIGVLCFIVMWILKLPYPLLISVIVGVTNVIPVFGPYIGAVPSALLILLVNPVQCVYFVIFIIILQQLDGNVIGPAILGESTGLTAFWVLFAILLFGGLWGIAGMIVGVPLFAMIYRLLKDYLELRLYHKSLSMETDMYKDLKRIRTDVNGDKHYVLYTKQEKRNANLRRDAENKISLLQLLTQKPIEAPAAEGKTMTGDSESGEEPDRKAEEQFSNGELSETDKTEKQAENSETGK</sequence>
<feature type="transmembrane region" description="Helical" evidence="9">
    <location>
        <begin position="288"/>
        <end position="309"/>
    </location>
</feature>
<dbReference type="RefSeq" id="WP_249297370.1">
    <property type="nucleotide sequence ID" value="NZ_JACRSX010000003.1"/>
</dbReference>
<evidence type="ECO:0000313" key="10">
    <source>
        <dbReference type="EMBL" id="MBC8561699.1"/>
    </source>
</evidence>
<feature type="transmembrane region" description="Helical" evidence="9">
    <location>
        <begin position="382"/>
        <end position="415"/>
    </location>
</feature>